<keyword evidence="1" id="KW-0472">Membrane</keyword>
<keyword evidence="1" id="KW-0812">Transmembrane</keyword>
<evidence type="ECO:0000259" key="2">
    <source>
        <dbReference type="Pfam" id="PF06580"/>
    </source>
</evidence>
<name>A0A1T4Q051_9BACT</name>
<evidence type="ECO:0000256" key="1">
    <source>
        <dbReference type="SAM" id="Phobius"/>
    </source>
</evidence>
<feature type="transmembrane region" description="Helical" evidence="1">
    <location>
        <begin position="115"/>
        <end position="137"/>
    </location>
</feature>
<reference evidence="3 4" key="1">
    <citation type="submission" date="2017-02" db="EMBL/GenBank/DDBJ databases">
        <authorList>
            <person name="Peterson S.W."/>
        </authorList>
    </citation>
    <scope>NUCLEOTIDE SEQUENCE [LARGE SCALE GENOMIC DNA]</scope>
    <source>
        <strain evidence="3 4">DSM 22335</strain>
    </source>
</reference>
<sequence length="346" mass="39926">MRRHLLTYWLFQLCGWTVYCLVYIFFYIKIRTAPQPYFYEQLIAHAVLGLLFTHLMRFVIHQAGILSLPVKKQVASLFLASLCCSFLIGASIVFAERLLGIQNKELSLNYTMLNLSIRFAFSYFHFILLWNLLYVTYHYVRKTRQQQLDQARLEGMLKELEIKTLKAHINPHFIFNSLNSIRALVMEDPVRARSAITQLSNILRSSMQGDKMEKTLFEKEINIVKDYLALEKIRFEDRLDISYDIDDETLDQPVPPMMLQALVENALKYGVSNDIKGGNIRISSQFDGDIHEFAVLCSGNVEEYSAHENHAITDLKNRLFIGYGKGASLTIIGDKDKIAARVRIPV</sequence>
<proteinExistence type="predicted"/>
<feature type="transmembrane region" description="Helical" evidence="1">
    <location>
        <begin position="72"/>
        <end position="95"/>
    </location>
</feature>
<dbReference type="InterPro" id="IPR036890">
    <property type="entry name" value="HATPase_C_sf"/>
</dbReference>
<dbReference type="Proteomes" id="UP000190888">
    <property type="component" value="Unassembled WGS sequence"/>
</dbReference>
<evidence type="ECO:0000313" key="3">
    <source>
        <dbReference type="EMBL" id="SJZ96881.1"/>
    </source>
</evidence>
<dbReference type="GO" id="GO:0000155">
    <property type="term" value="F:phosphorelay sensor kinase activity"/>
    <property type="evidence" value="ECO:0007669"/>
    <property type="project" value="InterPro"/>
</dbReference>
<feature type="transmembrane region" description="Helical" evidence="1">
    <location>
        <begin position="7"/>
        <end position="30"/>
    </location>
</feature>
<dbReference type="OrthoDB" id="9792992at2"/>
<protein>
    <submittedName>
        <fullName evidence="3">Histidine kinase</fullName>
    </submittedName>
</protein>
<keyword evidence="4" id="KW-1185">Reference proteome</keyword>
<feature type="domain" description="Signal transduction histidine kinase internal region" evidence="2">
    <location>
        <begin position="161"/>
        <end position="239"/>
    </location>
</feature>
<evidence type="ECO:0000313" key="4">
    <source>
        <dbReference type="Proteomes" id="UP000190888"/>
    </source>
</evidence>
<dbReference type="SUPFAM" id="SSF55874">
    <property type="entry name" value="ATPase domain of HSP90 chaperone/DNA topoisomerase II/histidine kinase"/>
    <property type="match status" value="1"/>
</dbReference>
<keyword evidence="3" id="KW-0418">Kinase</keyword>
<keyword evidence="3" id="KW-0808">Transferase</keyword>
<dbReference type="RefSeq" id="WP_139367140.1">
    <property type="nucleotide sequence ID" value="NZ_FUWH01000007.1"/>
</dbReference>
<dbReference type="InterPro" id="IPR010559">
    <property type="entry name" value="Sig_transdc_His_kin_internal"/>
</dbReference>
<organism evidence="3 4">
    <name type="scientific">Sediminibacterium ginsengisoli</name>
    <dbReference type="NCBI Taxonomy" id="413434"/>
    <lineage>
        <taxon>Bacteria</taxon>
        <taxon>Pseudomonadati</taxon>
        <taxon>Bacteroidota</taxon>
        <taxon>Chitinophagia</taxon>
        <taxon>Chitinophagales</taxon>
        <taxon>Chitinophagaceae</taxon>
        <taxon>Sediminibacterium</taxon>
    </lineage>
</organism>
<dbReference type="AlphaFoldDB" id="A0A1T4Q051"/>
<dbReference type="GO" id="GO:0016020">
    <property type="term" value="C:membrane"/>
    <property type="evidence" value="ECO:0007669"/>
    <property type="project" value="InterPro"/>
</dbReference>
<dbReference type="STRING" id="413434.SAMN04488132_10754"/>
<dbReference type="PANTHER" id="PTHR34220:SF7">
    <property type="entry name" value="SENSOR HISTIDINE KINASE YPDA"/>
    <property type="match status" value="1"/>
</dbReference>
<feature type="transmembrane region" description="Helical" evidence="1">
    <location>
        <begin position="42"/>
        <end position="60"/>
    </location>
</feature>
<dbReference type="EMBL" id="FUWH01000007">
    <property type="protein sequence ID" value="SJZ96881.1"/>
    <property type="molecule type" value="Genomic_DNA"/>
</dbReference>
<dbReference type="PANTHER" id="PTHR34220">
    <property type="entry name" value="SENSOR HISTIDINE KINASE YPDA"/>
    <property type="match status" value="1"/>
</dbReference>
<keyword evidence="1" id="KW-1133">Transmembrane helix</keyword>
<dbReference type="InterPro" id="IPR050640">
    <property type="entry name" value="Bact_2-comp_sensor_kinase"/>
</dbReference>
<accession>A0A1T4Q051</accession>
<gene>
    <name evidence="3" type="ORF">SAMN04488132_10754</name>
</gene>
<dbReference type="Pfam" id="PF06580">
    <property type="entry name" value="His_kinase"/>
    <property type="match status" value="1"/>
</dbReference>